<evidence type="ECO:0000256" key="1">
    <source>
        <dbReference type="SAM" id="MobiDB-lite"/>
    </source>
</evidence>
<proteinExistence type="predicted"/>
<feature type="region of interest" description="Disordered" evidence="1">
    <location>
        <begin position="30"/>
        <end position="49"/>
    </location>
</feature>
<dbReference type="AlphaFoldDB" id="A0A8E2EZY5"/>
<dbReference type="EMBL" id="KV749726">
    <property type="protein sequence ID" value="OCL08035.1"/>
    <property type="molecule type" value="Genomic_DNA"/>
</dbReference>
<keyword evidence="3" id="KW-1185">Reference proteome</keyword>
<dbReference type="OrthoDB" id="10468549at2759"/>
<feature type="compositionally biased region" description="Polar residues" evidence="1">
    <location>
        <begin position="30"/>
        <end position="43"/>
    </location>
</feature>
<evidence type="ECO:0000313" key="2">
    <source>
        <dbReference type="EMBL" id="OCL08035.1"/>
    </source>
</evidence>
<gene>
    <name evidence="2" type="ORF">AOQ84DRAFT_377142</name>
</gene>
<protein>
    <recommendedName>
        <fullName evidence="4">EF-hand domain-containing protein</fullName>
    </recommendedName>
</protein>
<evidence type="ECO:0008006" key="4">
    <source>
        <dbReference type="Google" id="ProtNLM"/>
    </source>
</evidence>
<reference evidence="2 3" key="1">
    <citation type="journal article" date="2016" name="Nat. Commun.">
        <title>Ectomycorrhizal ecology is imprinted in the genome of the dominant symbiotic fungus Cenococcum geophilum.</title>
        <authorList>
            <consortium name="DOE Joint Genome Institute"/>
            <person name="Peter M."/>
            <person name="Kohler A."/>
            <person name="Ohm R.A."/>
            <person name="Kuo A."/>
            <person name="Krutzmann J."/>
            <person name="Morin E."/>
            <person name="Arend M."/>
            <person name="Barry K.W."/>
            <person name="Binder M."/>
            <person name="Choi C."/>
            <person name="Clum A."/>
            <person name="Copeland A."/>
            <person name="Grisel N."/>
            <person name="Haridas S."/>
            <person name="Kipfer T."/>
            <person name="LaButti K."/>
            <person name="Lindquist E."/>
            <person name="Lipzen A."/>
            <person name="Maire R."/>
            <person name="Meier B."/>
            <person name="Mihaltcheva S."/>
            <person name="Molinier V."/>
            <person name="Murat C."/>
            <person name="Poggeler S."/>
            <person name="Quandt C.A."/>
            <person name="Sperisen C."/>
            <person name="Tritt A."/>
            <person name="Tisserant E."/>
            <person name="Crous P.W."/>
            <person name="Henrissat B."/>
            <person name="Nehls U."/>
            <person name="Egli S."/>
            <person name="Spatafora J.W."/>
            <person name="Grigoriev I.V."/>
            <person name="Martin F.M."/>
        </authorList>
    </citation>
    <scope>NUCLEOTIDE SEQUENCE [LARGE SCALE GENOMIC DNA]</scope>
    <source>
        <strain evidence="2 3">CBS 207.34</strain>
    </source>
</reference>
<evidence type="ECO:0000313" key="3">
    <source>
        <dbReference type="Proteomes" id="UP000250140"/>
    </source>
</evidence>
<organism evidence="2 3">
    <name type="scientific">Glonium stellatum</name>
    <dbReference type="NCBI Taxonomy" id="574774"/>
    <lineage>
        <taxon>Eukaryota</taxon>
        <taxon>Fungi</taxon>
        <taxon>Dikarya</taxon>
        <taxon>Ascomycota</taxon>
        <taxon>Pezizomycotina</taxon>
        <taxon>Dothideomycetes</taxon>
        <taxon>Pleosporomycetidae</taxon>
        <taxon>Gloniales</taxon>
        <taxon>Gloniaceae</taxon>
        <taxon>Glonium</taxon>
    </lineage>
</organism>
<sequence>MDSLIRSRSTLGNPPIVAPSPGKRPITISSLLHSTTRQRNRSPSPERDDEAFYENLKPLPRLSSEQFNIAKIRYPHLDLSTLRIIPFNPYTPHIGFVSLERFLNLLPANCFQRTRLTLAERTFEIAAWIYDRALYEQIEAVLERFMELLRSDSDGNTTFEEVMHAFCAVAAEAQL</sequence>
<dbReference type="Proteomes" id="UP000250140">
    <property type="component" value="Unassembled WGS sequence"/>
</dbReference>
<feature type="compositionally biased region" description="Polar residues" evidence="1">
    <location>
        <begin position="1"/>
        <end position="12"/>
    </location>
</feature>
<feature type="region of interest" description="Disordered" evidence="1">
    <location>
        <begin position="1"/>
        <end position="25"/>
    </location>
</feature>
<accession>A0A8E2EZY5</accession>
<name>A0A8E2EZY5_9PEZI</name>